<dbReference type="GO" id="GO:0016209">
    <property type="term" value="F:antioxidant activity"/>
    <property type="evidence" value="ECO:0007669"/>
    <property type="project" value="InterPro"/>
</dbReference>
<feature type="domain" description="Thioredoxin" evidence="7">
    <location>
        <begin position="70"/>
        <end position="201"/>
    </location>
</feature>
<dbReference type="InterPro" id="IPR036249">
    <property type="entry name" value="Thioredoxin-like_sf"/>
</dbReference>
<feature type="region of interest" description="Disordered" evidence="5">
    <location>
        <begin position="433"/>
        <end position="452"/>
    </location>
</feature>
<evidence type="ECO:0000256" key="2">
    <source>
        <dbReference type="ARBA" id="ARBA00022748"/>
    </source>
</evidence>
<proteinExistence type="predicted"/>
<dbReference type="PROSITE" id="PS51352">
    <property type="entry name" value="THIOREDOXIN_2"/>
    <property type="match status" value="1"/>
</dbReference>
<evidence type="ECO:0000313" key="9">
    <source>
        <dbReference type="Proteomes" id="UP000319143"/>
    </source>
</evidence>
<organism evidence="8 9">
    <name type="scientific">Novipirellula artificiosorum</name>
    <dbReference type="NCBI Taxonomy" id="2528016"/>
    <lineage>
        <taxon>Bacteria</taxon>
        <taxon>Pseudomonadati</taxon>
        <taxon>Planctomycetota</taxon>
        <taxon>Planctomycetia</taxon>
        <taxon>Pirellulales</taxon>
        <taxon>Pirellulaceae</taxon>
        <taxon>Novipirellula</taxon>
    </lineage>
</organism>
<evidence type="ECO:0000256" key="5">
    <source>
        <dbReference type="SAM" id="MobiDB-lite"/>
    </source>
</evidence>
<dbReference type="Proteomes" id="UP000319143">
    <property type="component" value="Unassembled WGS sequence"/>
</dbReference>
<feature type="region of interest" description="Disordered" evidence="5">
    <location>
        <begin position="33"/>
        <end position="65"/>
    </location>
</feature>
<reference evidence="8 9" key="1">
    <citation type="submission" date="2019-02" db="EMBL/GenBank/DDBJ databases">
        <title>Deep-cultivation of Planctomycetes and their phenomic and genomic characterization uncovers novel biology.</title>
        <authorList>
            <person name="Wiegand S."/>
            <person name="Jogler M."/>
            <person name="Boedeker C."/>
            <person name="Pinto D."/>
            <person name="Vollmers J."/>
            <person name="Rivas-Marin E."/>
            <person name="Kohn T."/>
            <person name="Peeters S.H."/>
            <person name="Heuer A."/>
            <person name="Rast P."/>
            <person name="Oberbeckmann S."/>
            <person name="Bunk B."/>
            <person name="Jeske O."/>
            <person name="Meyerdierks A."/>
            <person name="Storesund J.E."/>
            <person name="Kallscheuer N."/>
            <person name="Luecker S."/>
            <person name="Lage O.M."/>
            <person name="Pohl T."/>
            <person name="Merkel B.J."/>
            <person name="Hornburger P."/>
            <person name="Mueller R.-W."/>
            <person name="Bruemmer F."/>
            <person name="Labrenz M."/>
            <person name="Spormann A.M."/>
            <person name="Op Den Camp H."/>
            <person name="Overmann J."/>
            <person name="Amann R."/>
            <person name="Jetten M.S.M."/>
            <person name="Mascher T."/>
            <person name="Medema M.H."/>
            <person name="Devos D.P."/>
            <person name="Kaster A.-K."/>
            <person name="Ovreas L."/>
            <person name="Rohde M."/>
            <person name="Galperin M.Y."/>
            <person name="Jogler C."/>
        </authorList>
    </citation>
    <scope>NUCLEOTIDE SEQUENCE [LARGE SCALE GENOMIC DNA]</scope>
    <source>
        <strain evidence="8 9">Poly41</strain>
    </source>
</reference>
<dbReference type="Pfam" id="PF00578">
    <property type="entry name" value="AhpC-TSA"/>
    <property type="match status" value="1"/>
</dbReference>
<comment type="caution">
    <text evidence="8">The sequence shown here is derived from an EMBL/GenBank/DDBJ whole genome shotgun (WGS) entry which is preliminary data.</text>
</comment>
<dbReference type="EMBL" id="SJPV01000009">
    <property type="protein sequence ID" value="TWU33789.1"/>
    <property type="molecule type" value="Genomic_DNA"/>
</dbReference>
<dbReference type="SUPFAM" id="SSF48452">
    <property type="entry name" value="TPR-like"/>
    <property type="match status" value="1"/>
</dbReference>
<feature type="region of interest" description="Disordered" evidence="5">
    <location>
        <begin position="152"/>
        <end position="188"/>
    </location>
</feature>
<feature type="compositionally biased region" description="Acidic residues" evidence="5">
    <location>
        <begin position="435"/>
        <end position="445"/>
    </location>
</feature>
<keyword evidence="3" id="KW-1015">Disulfide bond</keyword>
<dbReference type="CDD" id="cd02966">
    <property type="entry name" value="TlpA_like_family"/>
    <property type="match status" value="1"/>
</dbReference>
<dbReference type="GO" id="GO:0030313">
    <property type="term" value="C:cell envelope"/>
    <property type="evidence" value="ECO:0007669"/>
    <property type="project" value="UniProtKB-SubCell"/>
</dbReference>
<keyword evidence="6" id="KW-0732">Signal</keyword>
<evidence type="ECO:0000256" key="6">
    <source>
        <dbReference type="SAM" id="SignalP"/>
    </source>
</evidence>
<dbReference type="GO" id="GO:0006950">
    <property type="term" value="P:response to stress"/>
    <property type="evidence" value="ECO:0007669"/>
    <property type="project" value="UniProtKB-ARBA"/>
</dbReference>
<keyword evidence="4" id="KW-0676">Redox-active center</keyword>
<evidence type="ECO:0000256" key="3">
    <source>
        <dbReference type="ARBA" id="ARBA00023157"/>
    </source>
</evidence>
<dbReference type="OrthoDB" id="9802923at2"/>
<keyword evidence="2" id="KW-0201">Cytochrome c-type biogenesis</keyword>
<evidence type="ECO:0000259" key="7">
    <source>
        <dbReference type="PROSITE" id="PS51352"/>
    </source>
</evidence>
<accession>A0A5C6DFP0</accession>
<dbReference type="AlphaFoldDB" id="A0A5C6DFP0"/>
<dbReference type="Gene3D" id="3.40.30.10">
    <property type="entry name" value="Glutaredoxin"/>
    <property type="match status" value="1"/>
</dbReference>
<evidence type="ECO:0000256" key="1">
    <source>
        <dbReference type="ARBA" id="ARBA00004196"/>
    </source>
</evidence>
<dbReference type="InterPro" id="IPR050553">
    <property type="entry name" value="Thioredoxin_ResA/DsbE_sf"/>
</dbReference>
<comment type="subcellular location">
    <subcellularLocation>
        <location evidence="1">Cell envelope</location>
    </subcellularLocation>
</comment>
<protein>
    <submittedName>
        <fullName evidence="8">Thiol-disulfide oxidoreductase ResA</fullName>
    </submittedName>
</protein>
<gene>
    <name evidence="8" type="primary">resA_5</name>
    <name evidence="8" type="ORF">Poly41_47870</name>
</gene>
<evidence type="ECO:0000256" key="4">
    <source>
        <dbReference type="ARBA" id="ARBA00023284"/>
    </source>
</evidence>
<dbReference type="PANTHER" id="PTHR42852:SF6">
    <property type="entry name" value="THIOL:DISULFIDE INTERCHANGE PROTEIN DSBE"/>
    <property type="match status" value="1"/>
</dbReference>
<dbReference type="InterPro" id="IPR011990">
    <property type="entry name" value="TPR-like_helical_dom_sf"/>
</dbReference>
<name>A0A5C6DFP0_9BACT</name>
<dbReference type="InterPro" id="IPR000866">
    <property type="entry name" value="AhpC/TSA"/>
</dbReference>
<feature type="chain" id="PRO_5023091262" evidence="6">
    <location>
        <begin position="24"/>
        <end position="452"/>
    </location>
</feature>
<dbReference type="PANTHER" id="PTHR42852">
    <property type="entry name" value="THIOL:DISULFIDE INTERCHANGE PROTEIN DSBE"/>
    <property type="match status" value="1"/>
</dbReference>
<evidence type="ECO:0000313" key="8">
    <source>
        <dbReference type="EMBL" id="TWU33789.1"/>
    </source>
</evidence>
<keyword evidence="9" id="KW-1185">Reference proteome</keyword>
<dbReference type="SUPFAM" id="SSF52833">
    <property type="entry name" value="Thioredoxin-like"/>
    <property type="match status" value="1"/>
</dbReference>
<feature type="compositionally biased region" description="Acidic residues" evidence="5">
    <location>
        <begin position="164"/>
        <end position="188"/>
    </location>
</feature>
<sequence precursor="true">MKRTLSFSHIRLMLLAAFTVAVLSPSMLYSQSGEPADEKAQVADADTDTDDEANAKEEAEQEEEQEVKTLTIGSVAPPLDIENWIHDGDGQFAHVTDFKPNKVYVVEFWATWCPPCISAMPHVVEMQKTYANRGVQIISVSDEPTSTIDRFLKRDVPGMKVPNENDEDDGEAEADDDEEDEEGDDDDEEAMRAVTFDELTSSYCLTSDPDGSTSNDYMRAAGRNGIPCAFIVGKDSHIDWIGHPMSMEEVLEQVVNDSWDRDAFGKEFIEQQKADLVSRDVAMAMRAGDNDKALRIADKFLATSSGGSAVNQMRMAKLQILSSDPSYSEPLQAFVSSLLDDESLNAQTANMIGWTLYRQATEKGFDDATLLRRALERNQDNLRTAGPTKPYILDTVAHLQHALGETEAAIATQKEAVELADSRTKARLQRFLDELTAEPEDDAEKDDDKSDE</sequence>
<dbReference type="Gene3D" id="1.25.40.10">
    <property type="entry name" value="Tetratricopeptide repeat domain"/>
    <property type="match status" value="1"/>
</dbReference>
<dbReference type="RefSeq" id="WP_146529171.1">
    <property type="nucleotide sequence ID" value="NZ_SJPV01000009.1"/>
</dbReference>
<feature type="signal peptide" evidence="6">
    <location>
        <begin position="1"/>
        <end position="23"/>
    </location>
</feature>
<dbReference type="GO" id="GO:0017004">
    <property type="term" value="P:cytochrome complex assembly"/>
    <property type="evidence" value="ECO:0007669"/>
    <property type="project" value="UniProtKB-KW"/>
</dbReference>
<dbReference type="InterPro" id="IPR013766">
    <property type="entry name" value="Thioredoxin_domain"/>
</dbReference>
<dbReference type="GO" id="GO:0016491">
    <property type="term" value="F:oxidoreductase activity"/>
    <property type="evidence" value="ECO:0007669"/>
    <property type="project" value="InterPro"/>
</dbReference>